<dbReference type="AlphaFoldDB" id="A0A4R1RHT7"/>
<dbReference type="Proteomes" id="UP000295455">
    <property type="component" value="Unassembled WGS sequence"/>
</dbReference>
<gene>
    <name evidence="2" type="ORF">EV196_105289</name>
</gene>
<feature type="transmembrane region" description="Helical" evidence="1">
    <location>
        <begin position="16"/>
        <end position="37"/>
    </location>
</feature>
<evidence type="ECO:0000256" key="1">
    <source>
        <dbReference type="SAM" id="Phobius"/>
    </source>
</evidence>
<comment type="caution">
    <text evidence="2">The sequence shown here is derived from an EMBL/GenBank/DDBJ whole genome shotgun (WGS) entry which is preliminary data.</text>
</comment>
<proteinExistence type="predicted"/>
<dbReference type="EMBL" id="SLUP01000005">
    <property type="protein sequence ID" value="TCL65624.1"/>
    <property type="molecule type" value="Genomic_DNA"/>
</dbReference>
<reference evidence="2 3" key="1">
    <citation type="submission" date="2019-03" db="EMBL/GenBank/DDBJ databases">
        <title>Genomic Encyclopedia of Type Strains, Phase IV (KMG-IV): sequencing the most valuable type-strain genomes for metagenomic binning, comparative biology and taxonomic classification.</title>
        <authorList>
            <person name="Goeker M."/>
        </authorList>
    </citation>
    <scope>NUCLEOTIDE SEQUENCE [LARGE SCALE GENOMIC DNA]</scope>
    <source>
        <strain evidence="2 3">DSM 18792</strain>
    </source>
</reference>
<evidence type="ECO:0000313" key="2">
    <source>
        <dbReference type="EMBL" id="TCL65624.1"/>
    </source>
</evidence>
<organism evidence="2 3">
    <name type="scientific">Mariniflexile fucanivorans</name>
    <dbReference type="NCBI Taxonomy" id="264023"/>
    <lineage>
        <taxon>Bacteria</taxon>
        <taxon>Pseudomonadati</taxon>
        <taxon>Bacteroidota</taxon>
        <taxon>Flavobacteriia</taxon>
        <taxon>Flavobacteriales</taxon>
        <taxon>Flavobacteriaceae</taxon>
        <taxon>Mariniflexile</taxon>
    </lineage>
</organism>
<keyword evidence="1" id="KW-0812">Transmembrane</keyword>
<evidence type="ECO:0000313" key="3">
    <source>
        <dbReference type="Proteomes" id="UP000295455"/>
    </source>
</evidence>
<keyword evidence="1" id="KW-0472">Membrane</keyword>
<keyword evidence="3" id="KW-1185">Reference proteome</keyword>
<sequence length="46" mass="5247">MTIITNKLSRYLKDNLLSFVITLLAIGFVLFVLGFNLGRYIFHISA</sequence>
<accession>A0A4R1RHT7</accession>
<protein>
    <submittedName>
        <fullName evidence="2">Uncharacterized protein</fullName>
    </submittedName>
</protein>
<keyword evidence="1" id="KW-1133">Transmembrane helix</keyword>
<name>A0A4R1RHT7_9FLAO</name>